<name>A0A933LQN0_UNCTE</name>
<sequence length="266" mass="29542">MAKQLRKLLLELGKIMALVKALVLLQLKGLVRSGHLRKTTLVVMVIMAAAYTLRLISLQTAFDEYGSPLMGKSLFQEMSILQAFLITFVLIWFYPQEHVNSIKGYTIGFPLPELTLRKTILASTISALIFTGITVSLTLPFFITAFLLGGVDIEGAARVCLYFMVLGLITISLKNFWYGLRSSEILASALSFLTILVFTAIKIQADLLTPGGSESIMFHLSIMFSPRPTFIRDSISLIPWSAILGKLLISVFLFSVKRSSNPRQDL</sequence>
<proteinExistence type="predicted"/>
<evidence type="ECO:0000313" key="2">
    <source>
        <dbReference type="EMBL" id="MBI4595487.1"/>
    </source>
</evidence>
<evidence type="ECO:0000256" key="1">
    <source>
        <dbReference type="SAM" id="Phobius"/>
    </source>
</evidence>
<feature type="transmembrane region" description="Helical" evidence="1">
    <location>
        <begin position="74"/>
        <end position="94"/>
    </location>
</feature>
<organism evidence="2 3">
    <name type="scientific">Tectimicrobiota bacterium</name>
    <dbReference type="NCBI Taxonomy" id="2528274"/>
    <lineage>
        <taxon>Bacteria</taxon>
        <taxon>Pseudomonadati</taxon>
        <taxon>Nitrospinota/Tectimicrobiota group</taxon>
        <taxon>Candidatus Tectimicrobiota</taxon>
    </lineage>
</organism>
<keyword evidence="1" id="KW-1133">Transmembrane helix</keyword>
<gene>
    <name evidence="2" type="ORF">HY730_03810</name>
</gene>
<dbReference type="Proteomes" id="UP000772181">
    <property type="component" value="Unassembled WGS sequence"/>
</dbReference>
<feature type="transmembrane region" description="Helical" evidence="1">
    <location>
        <begin position="185"/>
        <end position="205"/>
    </location>
</feature>
<feature type="transmembrane region" description="Helical" evidence="1">
    <location>
        <begin position="41"/>
        <end position="62"/>
    </location>
</feature>
<keyword evidence="1" id="KW-0472">Membrane</keyword>
<dbReference type="EMBL" id="JACQWF010000171">
    <property type="protein sequence ID" value="MBI4595487.1"/>
    <property type="molecule type" value="Genomic_DNA"/>
</dbReference>
<keyword evidence="1" id="KW-0812">Transmembrane</keyword>
<comment type="caution">
    <text evidence="2">The sequence shown here is derived from an EMBL/GenBank/DDBJ whole genome shotgun (WGS) entry which is preliminary data.</text>
</comment>
<protein>
    <submittedName>
        <fullName evidence="2">Uncharacterized protein</fullName>
    </submittedName>
</protein>
<evidence type="ECO:0000313" key="3">
    <source>
        <dbReference type="Proteomes" id="UP000772181"/>
    </source>
</evidence>
<feature type="transmembrane region" description="Helical" evidence="1">
    <location>
        <begin position="237"/>
        <end position="256"/>
    </location>
</feature>
<dbReference type="AlphaFoldDB" id="A0A933LQN0"/>
<feature type="transmembrane region" description="Helical" evidence="1">
    <location>
        <begin position="155"/>
        <end position="173"/>
    </location>
</feature>
<feature type="transmembrane region" description="Helical" evidence="1">
    <location>
        <begin position="127"/>
        <end position="149"/>
    </location>
</feature>
<accession>A0A933LQN0</accession>
<reference evidence="2" key="1">
    <citation type="submission" date="2020-07" db="EMBL/GenBank/DDBJ databases">
        <title>Huge and variable diversity of episymbiotic CPR bacteria and DPANN archaea in groundwater ecosystems.</title>
        <authorList>
            <person name="He C.Y."/>
            <person name="Keren R."/>
            <person name="Whittaker M."/>
            <person name="Farag I.F."/>
            <person name="Doudna J."/>
            <person name="Cate J.H.D."/>
            <person name="Banfield J.F."/>
        </authorList>
    </citation>
    <scope>NUCLEOTIDE SEQUENCE</scope>
    <source>
        <strain evidence="2">NC_groundwater_1482_Ag_S-0.65um_47_24</strain>
    </source>
</reference>